<dbReference type="InterPro" id="IPR001254">
    <property type="entry name" value="Trypsin_dom"/>
</dbReference>
<name>A0A167WRW0_9HYPO</name>
<dbReference type="OrthoDB" id="4915747at2759"/>
<dbReference type="CDD" id="cd00190">
    <property type="entry name" value="Tryp_SPc"/>
    <property type="match status" value="1"/>
</dbReference>
<dbReference type="PANTHER" id="PTHR24252">
    <property type="entry name" value="ACROSIN-RELATED"/>
    <property type="match status" value="1"/>
</dbReference>
<keyword evidence="1" id="KW-1015">Disulfide bond</keyword>
<dbReference type="GO" id="GO:0006508">
    <property type="term" value="P:proteolysis"/>
    <property type="evidence" value="ECO:0007669"/>
    <property type="project" value="UniProtKB-KW"/>
</dbReference>
<keyword evidence="4" id="KW-0645">Protease</keyword>
<feature type="chain" id="PRO_5007894060" evidence="2">
    <location>
        <begin position="21"/>
        <end position="345"/>
    </location>
</feature>
<evidence type="ECO:0000259" key="3">
    <source>
        <dbReference type="PROSITE" id="PS50240"/>
    </source>
</evidence>
<dbReference type="InterPro" id="IPR009003">
    <property type="entry name" value="Peptidase_S1_PA"/>
</dbReference>
<keyword evidence="5" id="KW-1185">Reference proteome</keyword>
<dbReference type="STRING" id="1081109.A0A167WRW0"/>
<keyword evidence="2" id="KW-0732">Signal</keyword>
<dbReference type="Gene3D" id="2.40.10.10">
    <property type="entry name" value="Trypsin-like serine proteases"/>
    <property type="match status" value="1"/>
</dbReference>
<feature type="domain" description="Peptidase S1" evidence="3">
    <location>
        <begin position="27"/>
        <end position="260"/>
    </location>
</feature>
<organism evidence="4 5">
    <name type="scientific">Moelleriella libera RCEF 2490</name>
    <dbReference type="NCBI Taxonomy" id="1081109"/>
    <lineage>
        <taxon>Eukaryota</taxon>
        <taxon>Fungi</taxon>
        <taxon>Dikarya</taxon>
        <taxon>Ascomycota</taxon>
        <taxon>Pezizomycotina</taxon>
        <taxon>Sordariomycetes</taxon>
        <taxon>Hypocreomycetidae</taxon>
        <taxon>Hypocreales</taxon>
        <taxon>Clavicipitaceae</taxon>
        <taxon>Moelleriella</taxon>
    </lineage>
</organism>
<evidence type="ECO:0000256" key="2">
    <source>
        <dbReference type="SAM" id="SignalP"/>
    </source>
</evidence>
<dbReference type="Pfam" id="PF00089">
    <property type="entry name" value="Trypsin"/>
    <property type="match status" value="1"/>
</dbReference>
<dbReference type="InterPro" id="IPR043504">
    <property type="entry name" value="Peptidase_S1_PA_chymotrypsin"/>
</dbReference>
<dbReference type="InterPro" id="IPR001314">
    <property type="entry name" value="Peptidase_S1A"/>
</dbReference>
<evidence type="ECO:0000313" key="5">
    <source>
        <dbReference type="Proteomes" id="UP000078544"/>
    </source>
</evidence>
<keyword evidence="4" id="KW-0378">Hydrolase</keyword>
<dbReference type="Proteomes" id="UP000078544">
    <property type="component" value="Unassembled WGS sequence"/>
</dbReference>
<evidence type="ECO:0000313" key="4">
    <source>
        <dbReference type="EMBL" id="KZZ89192.1"/>
    </source>
</evidence>
<dbReference type="PROSITE" id="PS00134">
    <property type="entry name" value="TRYPSIN_HIS"/>
    <property type="match status" value="1"/>
</dbReference>
<protein>
    <submittedName>
        <fullName evidence="4">Trypsin-protease</fullName>
    </submittedName>
</protein>
<proteinExistence type="predicted"/>
<reference evidence="4 5" key="1">
    <citation type="journal article" date="2016" name="Genome Biol. Evol.">
        <title>Divergent and convergent evolution of fungal pathogenicity.</title>
        <authorList>
            <person name="Shang Y."/>
            <person name="Xiao G."/>
            <person name="Zheng P."/>
            <person name="Cen K."/>
            <person name="Zhan S."/>
            <person name="Wang C."/>
        </authorList>
    </citation>
    <scope>NUCLEOTIDE SEQUENCE [LARGE SCALE GENOMIC DNA]</scope>
    <source>
        <strain evidence="4 5">RCEF 2490</strain>
    </source>
</reference>
<dbReference type="SUPFAM" id="SSF50494">
    <property type="entry name" value="Trypsin-like serine proteases"/>
    <property type="match status" value="1"/>
</dbReference>
<dbReference type="InterPro" id="IPR018114">
    <property type="entry name" value="TRYPSIN_HIS"/>
</dbReference>
<dbReference type="PRINTS" id="PR00722">
    <property type="entry name" value="CHYMOTRYPSIN"/>
</dbReference>
<feature type="signal peptide" evidence="2">
    <location>
        <begin position="1"/>
        <end position="20"/>
    </location>
</feature>
<accession>A0A167WRW0</accession>
<dbReference type="SMART" id="SM00020">
    <property type="entry name" value="Tryp_SPc"/>
    <property type="match status" value="1"/>
</dbReference>
<dbReference type="FunFam" id="2.40.10.10:FF:000068">
    <property type="entry name" value="transmembrane protease serine 2"/>
    <property type="match status" value="1"/>
</dbReference>
<dbReference type="GO" id="GO:0004252">
    <property type="term" value="F:serine-type endopeptidase activity"/>
    <property type="evidence" value="ECO:0007669"/>
    <property type="project" value="InterPro"/>
</dbReference>
<sequence length="345" mass="36598">MMWIGAAALALLQCSLLAGAATIDKRIVNGEVAKAGDFPFIVSIRRQDGYHNCGGALLDSTTVLTAAHCMNDWYSFSVRAGTLNQTTGGVVAEVASRKIHPEYKKSDGVPNDIGILKLKTPIERNETIGYAKLPASGFDPKAKSTALIAGWGSAKKWTSGEVQMLNKAVVPVLARQDCVKLDAKADRDSIICAAGAGPNICIYDSGGPLVDQNTGEVIGISSWIIDPPGSTIADTDVCGKTPSVFTRVSSYTSFINESLGQGKQSSDVAKGQGKQSFDMAKEMVKICGTENGRTNKYGVTVAECIREFKLCATEEAGKSKAGKAQEIGVIADCVDRKLDDRPVWP</sequence>
<dbReference type="PROSITE" id="PS50240">
    <property type="entry name" value="TRYPSIN_DOM"/>
    <property type="match status" value="1"/>
</dbReference>
<gene>
    <name evidence="4" type="ORF">AAL_07840</name>
</gene>
<dbReference type="EMBL" id="AZGY01000026">
    <property type="protein sequence ID" value="KZZ89192.1"/>
    <property type="molecule type" value="Genomic_DNA"/>
</dbReference>
<comment type="caution">
    <text evidence="4">The sequence shown here is derived from an EMBL/GenBank/DDBJ whole genome shotgun (WGS) entry which is preliminary data.</text>
</comment>
<dbReference type="PANTHER" id="PTHR24252:SF7">
    <property type="entry name" value="HYALIN"/>
    <property type="match status" value="1"/>
</dbReference>
<evidence type="ECO:0000256" key="1">
    <source>
        <dbReference type="ARBA" id="ARBA00023157"/>
    </source>
</evidence>
<dbReference type="AlphaFoldDB" id="A0A167WRW0"/>